<organism evidence="1 2">
    <name type="scientific">Rhizophagus irregularis</name>
    <dbReference type="NCBI Taxonomy" id="588596"/>
    <lineage>
        <taxon>Eukaryota</taxon>
        <taxon>Fungi</taxon>
        <taxon>Fungi incertae sedis</taxon>
        <taxon>Mucoromycota</taxon>
        <taxon>Glomeromycotina</taxon>
        <taxon>Glomeromycetes</taxon>
        <taxon>Glomerales</taxon>
        <taxon>Glomeraceae</taxon>
        <taxon>Rhizophagus</taxon>
    </lineage>
</organism>
<accession>A0A2N0RD18</accession>
<comment type="caution">
    <text evidence="1">The sequence shown here is derived from an EMBL/GenBank/DDBJ whole genome shotgun (WGS) entry which is preliminary data.</text>
</comment>
<gene>
    <name evidence="1" type="ORF">RhiirA1_466898</name>
</gene>
<reference evidence="1 2" key="1">
    <citation type="submission" date="2017-10" db="EMBL/GenBank/DDBJ databases">
        <title>Extensive intraspecific genome diversity in a model arbuscular mycorrhizal fungus.</title>
        <authorList>
            <person name="Chen E.C.H."/>
            <person name="Morin E."/>
            <person name="Baudet D."/>
            <person name="Noel J."/>
            <person name="Ndikumana S."/>
            <person name="Charron P."/>
            <person name="St-Onge C."/>
            <person name="Giorgi J."/>
            <person name="Grigoriev I.V."/>
            <person name="Roux C."/>
            <person name="Martin F.M."/>
            <person name="Corradi N."/>
        </authorList>
    </citation>
    <scope>NUCLEOTIDE SEQUENCE [LARGE SCALE GENOMIC DNA]</scope>
    <source>
        <strain evidence="1 2">A1</strain>
    </source>
</reference>
<name>A0A2N0RD18_9GLOM</name>
<evidence type="ECO:0000313" key="2">
    <source>
        <dbReference type="Proteomes" id="UP000232688"/>
    </source>
</evidence>
<dbReference type="AlphaFoldDB" id="A0A2N0RD18"/>
<dbReference type="VEuPathDB" id="FungiDB:RhiirA1_466898"/>
<dbReference type="EMBL" id="LLXH01001020">
    <property type="protein sequence ID" value="PKC61202.1"/>
    <property type="molecule type" value="Genomic_DNA"/>
</dbReference>
<reference evidence="1 2" key="2">
    <citation type="submission" date="2017-10" db="EMBL/GenBank/DDBJ databases">
        <title>Genome analyses suggest a sexual origin of heterokaryosis in a supposedly ancient asexual fungus.</title>
        <authorList>
            <person name="Corradi N."/>
            <person name="Sedzielewska K."/>
            <person name="Noel J."/>
            <person name="Charron P."/>
            <person name="Farinelli L."/>
            <person name="Marton T."/>
            <person name="Kruger M."/>
            <person name="Pelin A."/>
            <person name="Brachmann A."/>
            <person name="Corradi N."/>
        </authorList>
    </citation>
    <scope>NUCLEOTIDE SEQUENCE [LARGE SCALE GENOMIC DNA]</scope>
    <source>
        <strain evidence="1 2">A1</strain>
    </source>
</reference>
<dbReference type="Proteomes" id="UP000232688">
    <property type="component" value="Unassembled WGS sequence"/>
</dbReference>
<proteinExistence type="predicted"/>
<sequence>MKLINKNNDLFDPTPRLKSSPVPAFFIPFKNNEEKCNYCKNKYSETLEFKQKYCKNCFLRYIKCNNNIYLDVCINTNKTNKCIKHDVISTKNIQEWCEYCSEVLYFRQIIPNDLLFNINRKTYCNLCGKLIKQTNSILNYICPDCYLVSYEPVESNSIIKSSQNFLNISIIHLPWWDSYDKCSICHQELKYLTDCQKLSISM</sequence>
<evidence type="ECO:0000313" key="1">
    <source>
        <dbReference type="EMBL" id="PKC61202.1"/>
    </source>
</evidence>
<protein>
    <submittedName>
        <fullName evidence="1">Uncharacterized protein</fullName>
    </submittedName>
</protein>